<evidence type="ECO:0000313" key="4">
    <source>
        <dbReference type="Proteomes" id="UP000282002"/>
    </source>
</evidence>
<keyword evidence="2" id="KW-0732">Signal</keyword>
<dbReference type="EMBL" id="CP034328">
    <property type="protein sequence ID" value="AZL59895.1"/>
    <property type="molecule type" value="Genomic_DNA"/>
</dbReference>
<organism evidence="3 4">
    <name type="scientific">Tabrizicola piscis</name>
    <dbReference type="NCBI Taxonomy" id="2494374"/>
    <lineage>
        <taxon>Bacteria</taxon>
        <taxon>Pseudomonadati</taxon>
        <taxon>Pseudomonadota</taxon>
        <taxon>Alphaproteobacteria</taxon>
        <taxon>Rhodobacterales</taxon>
        <taxon>Paracoccaceae</taxon>
        <taxon>Tabrizicola</taxon>
    </lineage>
</organism>
<evidence type="ECO:0000256" key="1">
    <source>
        <dbReference type="SAM" id="MobiDB-lite"/>
    </source>
</evidence>
<feature type="signal peptide" evidence="2">
    <location>
        <begin position="1"/>
        <end position="18"/>
    </location>
</feature>
<dbReference type="OrthoDB" id="8093117at2"/>
<name>A0A3S8U8P0_9RHOB</name>
<dbReference type="AlphaFoldDB" id="A0A3S8U8P0"/>
<gene>
    <name evidence="3" type="ORF">EI545_14245</name>
</gene>
<evidence type="ECO:0000313" key="3">
    <source>
        <dbReference type="EMBL" id="AZL59895.1"/>
    </source>
</evidence>
<dbReference type="Proteomes" id="UP000282002">
    <property type="component" value="Chromosome"/>
</dbReference>
<feature type="region of interest" description="Disordered" evidence="1">
    <location>
        <begin position="78"/>
        <end position="155"/>
    </location>
</feature>
<protein>
    <submittedName>
        <fullName evidence="3">Uncharacterized protein</fullName>
    </submittedName>
</protein>
<sequence>MKLFAPLAIALIAAPAFAQTATDGTSLSSRVGPAFFSDDSMSMMRSPEEIQTGWDALSPEDQGALGERCQAIGVNFQADMSDSSGNAGSGVEPSTGTDVPPETAGGAQEPMTESGGDAGAGVQPTEGDDAAATADVPQEPAVESTGEAGAGVEPTEEMAEAGFMADEAKLRAVCDAAAQL</sequence>
<accession>A0A3S8U8P0</accession>
<proteinExistence type="predicted"/>
<feature type="chain" id="PRO_5019014647" evidence="2">
    <location>
        <begin position="19"/>
        <end position="180"/>
    </location>
</feature>
<evidence type="ECO:0000256" key="2">
    <source>
        <dbReference type="SAM" id="SignalP"/>
    </source>
</evidence>
<feature type="compositionally biased region" description="Polar residues" evidence="1">
    <location>
        <begin position="78"/>
        <end position="97"/>
    </location>
</feature>
<dbReference type="RefSeq" id="WP_125326090.1">
    <property type="nucleotide sequence ID" value="NZ_CP034328.1"/>
</dbReference>
<dbReference type="KEGG" id="taw:EI545_14245"/>
<keyword evidence="4" id="KW-1185">Reference proteome</keyword>
<reference evidence="3 4" key="1">
    <citation type="submission" date="2018-12" db="EMBL/GenBank/DDBJ databases">
        <title>Complete genome sequencing of Tabrizicola sp. K13M18.</title>
        <authorList>
            <person name="Bae J.-W."/>
        </authorList>
    </citation>
    <scope>NUCLEOTIDE SEQUENCE [LARGE SCALE GENOMIC DNA]</scope>
    <source>
        <strain evidence="3 4">K13M18</strain>
    </source>
</reference>